<reference evidence="3" key="2">
    <citation type="submission" date="2021-04" db="EMBL/GenBank/DDBJ databases">
        <authorList>
            <person name="Gilroy R."/>
        </authorList>
    </citation>
    <scope>NUCLEOTIDE SEQUENCE</scope>
    <source>
        <strain evidence="3">ChiBcec1-1630</strain>
    </source>
</reference>
<accession>A0A9D2QF52</accession>
<keyword evidence="3" id="KW-0131">Cell cycle</keyword>
<protein>
    <submittedName>
        <fullName evidence="3">Cell division protein FtsL</fullName>
    </submittedName>
</protein>
<keyword evidence="2" id="KW-0812">Transmembrane</keyword>
<name>A0A9D2QF52_9FIRM</name>
<evidence type="ECO:0000313" key="4">
    <source>
        <dbReference type="Proteomes" id="UP000823922"/>
    </source>
</evidence>
<dbReference type="AlphaFoldDB" id="A0A9D2QF52"/>
<reference evidence="3" key="1">
    <citation type="journal article" date="2021" name="PeerJ">
        <title>Extensive microbial diversity within the chicken gut microbiome revealed by metagenomics and culture.</title>
        <authorList>
            <person name="Gilroy R."/>
            <person name="Ravi A."/>
            <person name="Getino M."/>
            <person name="Pursley I."/>
            <person name="Horton D.L."/>
            <person name="Alikhan N.F."/>
            <person name="Baker D."/>
            <person name="Gharbi K."/>
            <person name="Hall N."/>
            <person name="Watson M."/>
            <person name="Adriaenssens E.M."/>
            <person name="Foster-Nyarko E."/>
            <person name="Jarju S."/>
            <person name="Secka A."/>
            <person name="Antonio M."/>
            <person name="Oren A."/>
            <person name="Chaudhuri R.R."/>
            <person name="La Ragione R."/>
            <person name="Hildebrand F."/>
            <person name="Pallen M.J."/>
        </authorList>
    </citation>
    <scope>NUCLEOTIDE SEQUENCE</scope>
    <source>
        <strain evidence="3">ChiBcec1-1630</strain>
    </source>
</reference>
<organism evidence="3 4">
    <name type="scientific">Candidatus Eisenbergiella intestinigallinarum</name>
    <dbReference type="NCBI Taxonomy" id="2838549"/>
    <lineage>
        <taxon>Bacteria</taxon>
        <taxon>Bacillati</taxon>
        <taxon>Bacillota</taxon>
        <taxon>Clostridia</taxon>
        <taxon>Lachnospirales</taxon>
        <taxon>Lachnospiraceae</taxon>
        <taxon>Eisenbergiella</taxon>
    </lineage>
</organism>
<keyword evidence="2" id="KW-0472">Membrane</keyword>
<feature type="transmembrane region" description="Helical" evidence="2">
    <location>
        <begin position="73"/>
        <end position="94"/>
    </location>
</feature>
<dbReference type="EMBL" id="DWVS01000008">
    <property type="protein sequence ID" value="HJC86424.1"/>
    <property type="molecule type" value="Genomic_DNA"/>
</dbReference>
<keyword evidence="2" id="KW-1133">Transmembrane helix</keyword>
<dbReference type="GO" id="GO:0051301">
    <property type="term" value="P:cell division"/>
    <property type="evidence" value="ECO:0007669"/>
    <property type="project" value="UniProtKB-KW"/>
</dbReference>
<proteinExistence type="predicted"/>
<dbReference type="Proteomes" id="UP000823922">
    <property type="component" value="Unassembled WGS sequence"/>
</dbReference>
<gene>
    <name evidence="3" type="ORF">H9926_00190</name>
</gene>
<evidence type="ECO:0000256" key="2">
    <source>
        <dbReference type="SAM" id="Phobius"/>
    </source>
</evidence>
<evidence type="ECO:0000256" key="1">
    <source>
        <dbReference type="SAM" id="MobiDB-lite"/>
    </source>
</evidence>
<sequence>MAQNAQRAQRSGYGRTGRREYERTGGRSAYGRMTDGNTARQLDVVTELQKPRSPRELNHAVKKNRDRAIYMNFGYVLFLTASLLVAGFVLIGYIRLQSEITASVKRIATMESTLNSMKTANDEEYSRIESSVDLDEIRRIAITELGMVYPDEDQIVTVPDEGNDYVRQVTDIDE</sequence>
<comment type="caution">
    <text evidence="3">The sequence shown here is derived from an EMBL/GenBank/DDBJ whole genome shotgun (WGS) entry which is preliminary data.</text>
</comment>
<feature type="region of interest" description="Disordered" evidence="1">
    <location>
        <begin position="1"/>
        <end position="36"/>
    </location>
</feature>
<keyword evidence="3" id="KW-0132">Cell division</keyword>
<evidence type="ECO:0000313" key="3">
    <source>
        <dbReference type="EMBL" id="HJC86424.1"/>
    </source>
</evidence>